<sequence>MADLLEDIEIEDSEEEFADGSFVDGDLQDAMDRQDQEAEAFAKKFFALCDQVEGRQD</sequence>
<dbReference type="KEGG" id="lcal:ATTO_11680"/>
<reference evidence="1" key="1">
    <citation type="submission" date="2021-11" db="EMBL/GenBank/DDBJ databases">
        <title>Complete genome sequence of Atopobiaceae bacterium TOC12.</title>
        <authorList>
            <person name="Morinaga K."/>
            <person name="Kusada H."/>
            <person name="Tamaki H."/>
        </authorList>
    </citation>
    <scope>NUCLEOTIDE SEQUENCE</scope>
    <source>
        <strain evidence="1">TOC12</strain>
    </source>
</reference>
<dbReference type="EMBL" id="AP025285">
    <property type="protein sequence ID" value="BDC91296.1"/>
    <property type="molecule type" value="Genomic_DNA"/>
</dbReference>
<dbReference type="Proteomes" id="UP001431186">
    <property type="component" value="Chromosome"/>
</dbReference>
<protein>
    <submittedName>
        <fullName evidence="1">Uncharacterized protein</fullName>
    </submittedName>
</protein>
<name>A0AAU9CGT6_9ACTN</name>
<organism evidence="1 2">
    <name type="scientific">Leptogranulimonas caecicola</name>
    <dbReference type="NCBI Taxonomy" id="2894156"/>
    <lineage>
        <taxon>Bacteria</taxon>
        <taxon>Bacillati</taxon>
        <taxon>Actinomycetota</taxon>
        <taxon>Coriobacteriia</taxon>
        <taxon>Coriobacteriales</taxon>
        <taxon>Kribbibacteriaceae</taxon>
        <taxon>Leptogranulimonas</taxon>
    </lineage>
</organism>
<evidence type="ECO:0000313" key="1">
    <source>
        <dbReference type="EMBL" id="BDC91296.1"/>
    </source>
</evidence>
<dbReference type="AlphaFoldDB" id="A0AAU9CGT6"/>
<keyword evidence="2" id="KW-1185">Reference proteome</keyword>
<evidence type="ECO:0000313" key="2">
    <source>
        <dbReference type="Proteomes" id="UP001431186"/>
    </source>
</evidence>
<gene>
    <name evidence="1" type="ORF">ATTO_11680</name>
</gene>
<accession>A0AAU9CGT6</accession>
<proteinExistence type="predicted"/>